<keyword evidence="5" id="KW-1185">Reference proteome</keyword>
<keyword evidence="2" id="KW-1133">Transmembrane helix</keyword>
<gene>
    <name evidence="4" type="ORF">Ocin01_02015</name>
</gene>
<accession>A0A1D2NHB6</accession>
<keyword evidence="2" id="KW-0812">Transmembrane</keyword>
<feature type="region of interest" description="Disordered" evidence="1">
    <location>
        <begin position="30"/>
        <end position="67"/>
    </location>
</feature>
<dbReference type="EMBL" id="LJIJ01000038">
    <property type="protein sequence ID" value="ODN04651.1"/>
    <property type="molecule type" value="Genomic_DNA"/>
</dbReference>
<dbReference type="InterPro" id="IPR031993">
    <property type="entry name" value="DUF4789"/>
</dbReference>
<evidence type="ECO:0000256" key="1">
    <source>
        <dbReference type="SAM" id="MobiDB-lite"/>
    </source>
</evidence>
<feature type="compositionally biased region" description="Low complexity" evidence="1">
    <location>
        <begin position="58"/>
        <end position="67"/>
    </location>
</feature>
<feature type="transmembrane region" description="Helical" evidence="2">
    <location>
        <begin position="7"/>
        <end position="25"/>
    </location>
</feature>
<dbReference type="Pfam" id="PF16033">
    <property type="entry name" value="DUF4789"/>
    <property type="match status" value="1"/>
</dbReference>
<feature type="compositionally biased region" description="Polar residues" evidence="1">
    <location>
        <begin position="39"/>
        <end position="52"/>
    </location>
</feature>
<feature type="domain" description="DUF4789" evidence="3">
    <location>
        <begin position="196"/>
        <end position="297"/>
    </location>
</feature>
<dbReference type="AlphaFoldDB" id="A0A1D2NHB6"/>
<evidence type="ECO:0000313" key="5">
    <source>
        <dbReference type="Proteomes" id="UP000094527"/>
    </source>
</evidence>
<comment type="caution">
    <text evidence="4">The sequence shown here is derived from an EMBL/GenBank/DDBJ whole genome shotgun (WGS) entry which is preliminary data.</text>
</comment>
<reference evidence="4 5" key="1">
    <citation type="journal article" date="2016" name="Genome Biol. Evol.">
        <title>Gene Family Evolution Reflects Adaptation to Soil Environmental Stressors in the Genome of the Collembolan Orchesella cincta.</title>
        <authorList>
            <person name="Faddeeva-Vakhrusheva A."/>
            <person name="Derks M.F."/>
            <person name="Anvar S.Y."/>
            <person name="Agamennone V."/>
            <person name="Suring W."/>
            <person name="Smit S."/>
            <person name="van Straalen N.M."/>
            <person name="Roelofs D."/>
        </authorList>
    </citation>
    <scope>NUCLEOTIDE SEQUENCE [LARGE SCALE GENOMIC DNA]</scope>
    <source>
        <tissue evidence="4">Mixed pool</tissue>
    </source>
</reference>
<keyword evidence="2" id="KW-0472">Membrane</keyword>
<sequence>MRLEKHFSISFTIIVVAVLCAVLGLPHHGPDHNDGSAGGYTTNTEANISNRTKPTEPPATLFTTTATTGYLPTGTTTIVPEDIPRNSSTISPVIAPSLSSNSSSATALEDEVAEASSTSTTLLTAKPLASSPPQQQQQAVTDTPVPIPVTLLSIAGNSGGTTGKSSNKNDLHVDFTRFRYHVKSGQLQKIGSTDGCPENMRFFAIPGDSKSGSCDCDYYQCSRPLIYSHEKDQCYWAWSQGPCEKGEWFVFEKNLKRGGSCAKNPCPKSPSNGGSLEYYFHNTEDSTCYQAGSQGYCKDADERLMIYPGEPIPKCRKFTLCYPLSVPQELQCVFGNKYYYERNC</sequence>
<evidence type="ECO:0000313" key="4">
    <source>
        <dbReference type="EMBL" id="ODN04651.1"/>
    </source>
</evidence>
<dbReference type="Proteomes" id="UP000094527">
    <property type="component" value="Unassembled WGS sequence"/>
</dbReference>
<name>A0A1D2NHB6_ORCCI</name>
<dbReference type="PANTHER" id="PTHR21177:SF4">
    <property type="entry name" value="IP06524P"/>
    <property type="match status" value="1"/>
</dbReference>
<organism evidence="4 5">
    <name type="scientific">Orchesella cincta</name>
    <name type="common">Springtail</name>
    <name type="synonym">Podura cincta</name>
    <dbReference type="NCBI Taxonomy" id="48709"/>
    <lineage>
        <taxon>Eukaryota</taxon>
        <taxon>Metazoa</taxon>
        <taxon>Ecdysozoa</taxon>
        <taxon>Arthropoda</taxon>
        <taxon>Hexapoda</taxon>
        <taxon>Collembola</taxon>
        <taxon>Entomobryomorpha</taxon>
        <taxon>Entomobryoidea</taxon>
        <taxon>Orchesellidae</taxon>
        <taxon>Orchesellinae</taxon>
        <taxon>Orchesella</taxon>
    </lineage>
</organism>
<dbReference type="PANTHER" id="PTHR21177">
    <property type="entry name" value="IP06524P-RELATED"/>
    <property type="match status" value="1"/>
</dbReference>
<evidence type="ECO:0000259" key="3">
    <source>
        <dbReference type="Pfam" id="PF16033"/>
    </source>
</evidence>
<protein>
    <recommendedName>
        <fullName evidence="3">DUF4789 domain-containing protein</fullName>
    </recommendedName>
</protein>
<evidence type="ECO:0000256" key="2">
    <source>
        <dbReference type="SAM" id="Phobius"/>
    </source>
</evidence>
<proteinExistence type="predicted"/>
<feature type="region of interest" description="Disordered" evidence="1">
    <location>
        <begin position="94"/>
        <end position="113"/>
    </location>
</feature>
<dbReference type="OrthoDB" id="8248880at2759"/>